<reference evidence="1 2" key="1">
    <citation type="journal article" date="2014" name="BMC Genomics">
        <title>Genome and secretome analysis of the hemibiotrophic fungal pathogen, Moniliophthora roreri, which causes frosty pod rot disease of cacao: mechanisms of the biotrophic and necrotrophic phases.</title>
        <authorList>
            <person name="Meinhardt L.W."/>
            <person name="Costa G.G.L."/>
            <person name="Thomazella D.P.T."/>
            <person name="Teixeira P.J.P.L."/>
            <person name="Carazzolle M.F."/>
            <person name="Schuster S.C."/>
            <person name="Carlson J.E."/>
            <person name="Guiltinan M.J."/>
            <person name="Mieczkowski P."/>
            <person name="Farmer A."/>
            <person name="Ramaraj T."/>
            <person name="Crozier J."/>
            <person name="Davis R.E."/>
            <person name="Shao J."/>
            <person name="Melnick R.L."/>
            <person name="Pereira G.A.G."/>
            <person name="Bailey B.A."/>
        </authorList>
    </citation>
    <scope>NUCLEOTIDE SEQUENCE [LARGE SCALE GENOMIC DNA]</scope>
    <source>
        <strain evidence="1 2">MCA 2997</strain>
    </source>
</reference>
<accession>V2X4M3</accession>
<dbReference type="Proteomes" id="UP000017559">
    <property type="component" value="Unassembled WGS sequence"/>
</dbReference>
<proteinExistence type="predicted"/>
<keyword evidence="2" id="KW-1185">Reference proteome</keyword>
<gene>
    <name evidence="1" type="ORF">Moror_1269</name>
</gene>
<organism evidence="1 2">
    <name type="scientific">Moniliophthora roreri (strain MCA 2997)</name>
    <name type="common">Cocoa frosty pod rot fungus</name>
    <name type="synonym">Crinipellis roreri</name>
    <dbReference type="NCBI Taxonomy" id="1381753"/>
    <lineage>
        <taxon>Eukaryota</taxon>
        <taxon>Fungi</taxon>
        <taxon>Dikarya</taxon>
        <taxon>Basidiomycota</taxon>
        <taxon>Agaricomycotina</taxon>
        <taxon>Agaricomycetes</taxon>
        <taxon>Agaricomycetidae</taxon>
        <taxon>Agaricales</taxon>
        <taxon>Marasmiineae</taxon>
        <taxon>Marasmiaceae</taxon>
        <taxon>Moniliophthora</taxon>
    </lineage>
</organism>
<name>V2X4M3_MONRO</name>
<protein>
    <submittedName>
        <fullName evidence="1">Uncharacterized protein</fullName>
    </submittedName>
</protein>
<dbReference type="AlphaFoldDB" id="V2X4M3"/>
<dbReference type="EMBL" id="AWSO01000623">
    <property type="protein sequence ID" value="ESK88752.1"/>
    <property type="molecule type" value="Genomic_DNA"/>
</dbReference>
<evidence type="ECO:0000313" key="2">
    <source>
        <dbReference type="Proteomes" id="UP000017559"/>
    </source>
</evidence>
<dbReference type="KEGG" id="mrr:Moror_1269"/>
<dbReference type="HOGENOM" id="CLU_122025_0_0_1"/>
<comment type="caution">
    <text evidence="1">The sequence shown here is derived from an EMBL/GenBank/DDBJ whole genome shotgun (WGS) entry which is preliminary data.</text>
</comment>
<evidence type="ECO:0000313" key="1">
    <source>
        <dbReference type="EMBL" id="ESK88752.1"/>
    </source>
</evidence>
<sequence>MTTLQTEVRPNSLYVGLSYCSEGGSLSRFDEWQDNLSFTYYWVDHINDITRYDWTPQGVRITPQLDASFVFVDSVGLDLNMAPTRGNWAFFRFRNLSPPRRIPEILSDIARSQRCANSCAWGFTFLSRLMEWGILRVAQTELRDYWSYIVDRTIERYVSPYLRDHHCLPRDFTEFGRRRASRRMH</sequence>